<dbReference type="EMBL" id="DS113384">
    <property type="protein sequence ID" value="EAY08167.1"/>
    <property type="molecule type" value="Genomic_DNA"/>
</dbReference>
<dbReference type="InParanoid" id="A2EGS9"/>
<reference evidence="1" key="1">
    <citation type="submission" date="2006-10" db="EMBL/GenBank/DDBJ databases">
        <authorList>
            <person name="Amadeo P."/>
            <person name="Zhao Q."/>
            <person name="Wortman J."/>
            <person name="Fraser-Liggett C."/>
            <person name="Carlton J."/>
        </authorList>
    </citation>
    <scope>NUCLEOTIDE SEQUENCE</scope>
    <source>
        <strain evidence="1">G3</strain>
    </source>
</reference>
<gene>
    <name evidence="1" type="ORF">TVAG_302540</name>
</gene>
<dbReference type="Proteomes" id="UP000001542">
    <property type="component" value="Unassembled WGS sequence"/>
</dbReference>
<evidence type="ECO:0008006" key="3">
    <source>
        <dbReference type="Google" id="ProtNLM"/>
    </source>
</evidence>
<sequence>MDLMYGKPIKPTEIQVYSLREFAKILGNDELHKKFNDNSGLNTQNVVSRLEEKYANGMDASTEIEFIAKSLTSIQPTAFAKTPVILLERIFSSPLILVQDEDTLFKYIRDIVVSRDPQPVSLFSHIVFENLSMDTLNEALSHINPNTLTSQLWESLKARINGNVTRELEKGPRYFRNITECNFNNEELDGIFSMLFKRSNSNPVDAGFVDVSSHGEETQNKSKFLFDLNAKTQWSLSEKKGNYLLLYFKAAKVLINGYSIKSGSSSHWDNEQSWIIEGSNDNINYTIIDEKVKNKDMGGNDRVHQWPCQADKAYRYIRWRLTKDASGHLSSKQFELFGQYIVYLGKVDDQSVENDDEDEIPQNFPFSITPASRINTNA</sequence>
<keyword evidence="2" id="KW-1185">Reference proteome</keyword>
<dbReference type="SUPFAM" id="SSF49785">
    <property type="entry name" value="Galactose-binding domain-like"/>
    <property type="match status" value="1"/>
</dbReference>
<evidence type="ECO:0000313" key="2">
    <source>
        <dbReference type="Proteomes" id="UP000001542"/>
    </source>
</evidence>
<reference evidence="1" key="2">
    <citation type="journal article" date="2007" name="Science">
        <title>Draft genome sequence of the sexually transmitted pathogen Trichomonas vaginalis.</title>
        <authorList>
            <person name="Carlton J.M."/>
            <person name="Hirt R.P."/>
            <person name="Silva J.C."/>
            <person name="Delcher A.L."/>
            <person name="Schatz M."/>
            <person name="Zhao Q."/>
            <person name="Wortman J.R."/>
            <person name="Bidwell S.L."/>
            <person name="Alsmark U.C.M."/>
            <person name="Besteiro S."/>
            <person name="Sicheritz-Ponten T."/>
            <person name="Noel C.J."/>
            <person name="Dacks J.B."/>
            <person name="Foster P.G."/>
            <person name="Simillion C."/>
            <person name="Van de Peer Y."/>
            <person name="Miranda-Saavedra D."/>
            <person name="Barton G.J."/>
            <person name="Westrop G.D."/>
            <person name="Mueller S."/>
            <person name="Dessi D."/>
            <person name="Fiori P.L."/>
            <person name="Ren Q."/>
            <person name="Paulsen I."/>
            <person name="Zhang H."/>
            <person name="Bastida-Corcuera F.D."/>
            <person name="Simoes-Barbosa A."/>
            <person name="Brown M.T."/>
            <person name="Hayes R.D."/>
            <person name="Mukherjee M."/>
            <person name="Okumura C.Y."/>
            <person name="Schneider R."/>
            <person name="Smith A.J."/>
            <person name="Vanacova S."/>
            <person name="Villalvazo M."/>
            <person name="Haas B.J."/>
            <person name="Pertea M."/>
            <person name="Feldblyum T.V."/>
            <person name="Utterback T.R."/>
            <person name="Shu C.L."/>
            <person name="Osoegawa K."/>
            <person name="de Jong P.J."/>
            <person name="Hrdy I."/>
            <person name="Horvathova L."/>
            <person name="Zubacova Z."/>
            <person name="Dolezal P."/>
            <person name="Malik S.B."/>
            <person name="Logsdon J.M. Jr."/>
            <person name="Henze K."/>
            <person name="Gupta A."/>
            <person name="Wang C.C."/>
            <person name="Dunne R.L."/>
            <person name="Upcroft J.A."/>
            <person name="Upcroft P."/>
            <person name="White O."/>
            <person name="Salzberg S.L."/>
            <person name="Tang P."/>
            <person name="Chiu C.-H."/>
            <person name="Lee Y.-S."/>
            <person name="Embley T.M."/>
            <person name="Coombs G.H."/>
            <person name="Mottram J.C."/>
            <person name="Tachezy J."/>
            <person name="Fraser-Liggett C.M."/>
            <person name="Johnson P.J."/>
        </authorList>
    </citation>
    <scope>NUCLEOTIDE SEQUENCE [LARGE SCALE GENOMIC DNA]</scope>
    <source>
        <strain evidence="1">G3</strain>
    </source>
</reference>
<dbReference type="CDD" id="cd00161">
    <property type="entry name" value="beta-trefoil_Ricin-like"/>
    <property type="match status" value="1"/>
</dbReference>
<dbReference type="Gene3D" id="2.60.120.260">
    <property type="entry name" value="Galactose-binding domain-like"/>
    <property type="match status" value="1"/>
</dbReference>
<dbReference type="VEuPathDB" id="TrichDB:TVAGG3_0172750"/>
<protein>
    <recommendedName>
        <fullName evidence="3">F5/8 type C domain-containing protein</fullName>
    </recommendedName>
</protein>
<proteinExistence type="predicted"/>
<dbReference type="RefSeq" id="XP_001320390.1">
    <property type="nucleotide sequence ID" value="XM_001320355.1"/>
</dbReference>
<accession>A2EGS9</accession>
<organism evidence="1 2">
    <name type="scientific">Trichomonas vaginalis (strain ATCC PRA-98 / G3)</name>
    <dbReference type="NCBI Taxonomy" id="412133"/>
    <lineage>
        <taxon>Eukaryota</taxon>
        <taxon>Metamonada</taxon>
        <taxon>Parabasalia</taxon>
        <taxon>Trichomonadida</taxon>
        <taxon>Trichomonadidae</taxon>
        <taxon>Trichomonas</taxon>
    </lineage>
</organism>
<evidence type="ECO:0000313" key="1">
    <source>
        <dbReference type="EMBL" id="EAY08167.1"/>
    </source>
</evidence>
<dbReference type="InterPro" id="IPR008979">
    <property type="entry name" value="Galactose-bd-like_sf"/>
</dbReference>
<dbReference type="KEGG" id="tva:4766065"/>
<dbReference type="VEuPathDB" id="TrichDB:TVAG_302540"/>
<dbReference type="AlphaFoldDB" id="A2EGS9"/>
<name>A2EGS9_TRIV3</name>